<dbReference type="EMBL" id="CP027033">
    <property type="protein sequence ID" value="AXR80480.1"/>
    <property type="molecule type" value="Genomic_DNA"/>
</dbReference>
<name>A0A346PLT5_9EURY</name>
<dbReference type="RefSeq" id="WP_117367237.1">
    <property type="nucleotide sequence ID" value="NZ_CP027033.1"/>
</dbReference>
<sequence length="135" mass="14516">MVCSACGSLTITFAVPDPYMEYVPAAPSAASFCSRCLTLEATDSPADVDPDFSRVSDAFPTRADRAVPLAIALGLCSSLVTNREAIESLFSDAEAAGTDPLLVINRLCRDPDVEPAIDLYRRAHQLEQLMYDNNG</sequence>
<organism evidence="1 2">
    <name type="scientific">Natrarchaeobaculum sulfurireducens</name>
    <dbReference type="NCBI Taxonomy" id="2044521"/>
    <lineage>
        <taxon>Archaea</taxon>
        <taxon>Methanobacteriati</taxon>
        <taxon>Methanobacteriota</taxon>
        <taxon>Stenosarchaea group</taxon>
        <taxon>Halobacteria</taxon>
        <taxon>Halobacteriales</taxon>
        <taxon>Natrialbaceae</taxon>
        <taxon>Natrarchaeobaculum</taxon>
    </lineage>
</organism>
<proteinExistence type="predicted"/>
<accession>A0A346PLT5</accession>
<gene>
    <name evidence="1" type="ORF">AArcMg_0457</name>
</gene>
<protein>
    <submittedName>
        <fullName evidence="1">Uncharacterized protein</fullName>
    </submittedName>
</protein>
<evidence type="ECO:0000313" key="2">
    <source>
        <dbReference type="Proteomes" id="UP000258613"/>
    </source>
</evidence>
<evidence type="ECO:0000313" key="1">
    <source>
        <dbReference type="EMBL" id="AXR80480.1"/>
    </source>
</evidence>
<keyword evidence="2" id="KW-1185">Reference proteome</keyword>
<dbReference type="OrthoDB" id="212944at2157"/>
<dbReference type="GeneID" id="37640940"/>
<dbReference type="Pfam" id="PF19792">
    <property type="entry name" value="DUF6276"/>
    <property type="match status" value="1"/>
</dbReference>
<dbReference type="AlphaFoldDB" id="A0A346PLT5"/>
<reference evidence="2" key="1">
    <citation type="submission" date="2018-02" db="EMBL/GenBank/DDBJ databases">
        <title>Phenotypic and genomic properties of facultatively anaerobic sulfur-reducing natronoarchaea from hypersaline soda lakes.</title>
        <authorList>
            <person name="Sorokin D.Y."/>
            <person name="Kublanov I.V."/>
            <person name="Roman P."/>
            <person name="Sinninghe Damste J.S."/>
            <person name="Golyshin P.N."/>
            <person name="Rojo D."/>
            <person name="Ciordia S."/>
            <person name="Mena M.D.C."/>
            <person name="Ferrer M."/>
            <person name="Messina E."/>
            <person name="Smedile F."/>
            <person name="La Spada G."/>
            <person name="La Cono V."/>
            <person name="Yakimov M.M."/>
        </authorList>
    </citation>
    <scope>NUCLEOTIDE SEQUENCE [LARGE SCALE GENOMIC DNA]</scope>
    <source>
        <strain evidence="2">AArc-Mg</strain>
    </source>
</reference>
<dbReference type="KEGG" id="nag:AArcMg_0457"/>
<dbReference type="Proteomes" id="UP000258613">
    <property type="component" value="Chromosome"/>
</dbReference>
<dbReference type="InterPro" id="IPR046243">
    <property type="entry name" value="DUF6276"/>
</dbReference>